<proteinExistence type="predicted"/>
<evidence type="ECO:0000313" key="1">
    <source>
        <dbReference type="EMBL" id="OGB74505.1"/>
    </source>
</evidence>
<protein>
    <submittedName>
        <fullName evidence="1">Uncharacterized protein</fullName>
    </submittedName>
</protein>
<evidence type="ECO:0000313" key="2">
    <source>
        <dbReference type="Proteomes" id="UP000176651"/>
    </source>
</evidence>
<name>A0A1F4NSU5_UNCK3</name>
<comment type="caution">
    <text evidence="1">The sequence shown here is derived from an EMBL/GenBank/DDBJ whole genome shotgun (WGS) entry which is preliminary data.</text>
</comment>
<sequence length="346" mass="40066">MPVTHWELAYRVFDTLIAALRRHAYPYDVATRVYSKETLPRTLEPGGVEEANFLLAVCCYMRGNIRSDVAFNGLANLYDKHRELFDPKQINCQPLAMARLLEKELTERRFTRIEEVCRQWIDNFIKLDRFWDGDATELFADADYETLCERFICRPVGKFNPNHPDGFRGFREKMVSMVAFYFVKAGLAVPMSMPIPIDFHAMRIIISNGLITIPGAPDDYDLWSEKMSATARELTQRYCRDRGINPTELCDTTWFLSSVACRRHPGNRSIVTKEWQGDRLRTIEVIPWAVRWTKQDIMTYRSTCGRCPIEETCRWLAPSAPHYRLGKLQIRGPRGKPPQLALFGGL</sequence>
<reference evidence="1 2" key="1">
    <citation type="journal article" date="2016" name="Nat. Commun.">
        <title>Thousands of microbial genomes shed light on interconnected biogeochemical processes in an aquifer system.</title>
        <authorList>
            <person name="Anantharaman K."/>
            <person name="Brown C.T."/>
            <person name="Hug L.A."/>
            <person name="Sharon I."/>
            <person name="Castelle C.J."/>
            <person name="Probst A.J."/>
            <person name="Thomas B.C."/>
            <person name="Singh A."/>
            <person name="Wilkins M.J."/>
            <person name="Karaoz U."/>
            <person name="Brodie E.L."/>
            <person name="Williams K.H."/>
            <person name="Hubbard S.S."/>
            <person name="Banfield J.F."/>
        </authorList>
    </citation>
    <scope>NUCLEOTIDE SEQUENCE [LARGE SCALE GENOMIC DNA]</scope>
</reference>
<dbReference type="AlphaFoldDB" id="A0A1F4NSU5"/>
<gene>
    <name evidence="1" type="ORF">A2V68_02725</name>
</gene>
<organism evidence="1 2">
    <name type="scientific">candidate division Kazan bacterium RBG_13_50_9</name>
    <dbReference type="NCBI Taxonomy" id="1798535"/>
    <lineage>
        <taxon>Bacteria</taxon>
        <taxon>Bacteria division Kazan-3B-28</taxon>
    </lineage>
</organism>
<accession>A0A1F4NSU5</accession>
<dbReference type="EMBL" id="META01000001">
    <property type="protein sequence ID" value="OGB74505.1"/>
    <property type="molecule type" value="Genomic_DNA"/>
</dbReference>
<dbReference type="Proteomes" id="UP000176651">
    <property type="component" value="Unassembled WGS sequence"/>
</dbReference>